<dbReference type="NCBIfam" id="TIGR01507">
    <property type="entry name" value="hopene_cyclase"/>
    <property type="match status" value="1"/>
</dbReference>
<evidence type="ECO:0000256" key="1">
    <source>
        <dbReference type="ARBA" id="ARBA00004999"/>
    </source>
</evidence>
<dbReference type="CDD" id="cd02892">
    <property type="entry name" value="SQCY_1"/>
    <property type="match status" value="1"/>
</dbReference>
<dbReference type="GO" id="GO:0016104">
    <property type="term" value="P:triterpenoid biosynthetic process"/>
    <property type="evidence" value="ECO:0007669"/>
    <property type="project" value="InterPro"/>
</dbReference>
<dbReference type="KEGG" id="ksc:CD178_01159"/>
<dbReference type="SUPFAM" id="SSF48239">
    <property type="entry name" value="Terpenoid cyclases/Protein prenyltransferases"/>
    <property type="match status" value="2"/>
</dbReference>
<dbReference type="InterPro" id="IPR006400">
    <property type="entry name" value="Hopene-cyclase"/>
</dbReference>
<dbReference type="InterPro" id="IPR032696">
    <property type="entry name" value="SQ_cyclase_C"/>
</dbReference>
<evidence type="ECO:0000256" key="2">
    <source>
        <dbReference type="ARBA" id="ARBA00009755"/>
    </source>
</evidence>
<dbReference type="InterPro" id="IPR018333">
    <property type="entry name" value="Squalene_cyclase"/>
</dbReference>
<evidence type="ECO:0000256" key="3">
    <source>
        <dbReference type="ARBA" id="ARBA00022737"/>
    </source>
</evidence>
<dbReference type="AlphaFoldDB" id="A0A347WAQ8"/>
<dbReference type="GO" id="GO:0005811">
    <property type="term" value="C:lipid droplet"/>
    <property type="evidence" value="ECO:0007669"/>
    <property type="project" value="InterPro"/>
</dbReference>
<dbReference type="UniPathway" id="UPA00337"/>
<dbReference type="EMBL" id="CP023036">
    <property type="protein sequence ID" value="AXY21951.1"/>
    <property type="molecule type" value="Genomic_DNA"/>
</dbReference>
<evidence type="ECO:0000256" key="5">
    <source>
        <dbReference type="SAM" id="MobiDB-lite"/>
    </source>
</evidence>
<dbReference type="SFLD" id="SFLDG01016">
    <property type="entry name" value="Prenyltransferase_Like_2"/>
    <property type="match status" value="1"/>
</dbReference>
<feature type="compositionally biased region" description="Low complexity" evidence="5">
    <location>
        <begin position="16"/>
        <end position="36"/>
    </location>
</feature>
<dbReference type="Proteomes" id="UP000264120">
    <property type="component" value="Chromosome"/>
</dbReference>
<protein>
    <submittedName>
        <fullName evidence="8">Squalene--hopene cyclase</fullName>
        <ecNumber evidence="8">4.2.1.129</ecNumber>
    </submittedName>
</protein>
<dbReference type="PANTHER" id="PTHR11764:SF20">
    <property type="entry name" value="LANOSTEROL SYNTHASE"/>
    <property type="match status" value="1"/>
</dbReference>
<dbReference type="InterPro" id="IPR032697">
    <property type="entry name" value="SQ_cyclase_N"/>
</dbReference>
<accession>A0A347WAQ8</accession>
<feature type="domain" description="Squalene cyclase C-terminal" evidence="6">
    <location>
        <begin position="344"/>
        <end position="667"/>
    </location>
</feature>
<dbReference type="EC" id="4.2.1.129" evidence="8"/>
<keyword evidence="4" id="KW-0413">Isomerase</keyword>
<dbReference type="GO" id="GO:0016829">
    <property type="term" value="F:lyase activity"/>
    <property type="evidence" value="ECO:0007669"/>
    <property type="project" value="UniProtKB-KW"/>
</dbReference>
<dbReference type="GO" id="GO:0016866">
    <property type="term" value="F:intramolecular transferase activity"/>
    <property type="evidence" value="ECO:0007669"/>
    <property type="project" value="InterPro"/>
</dbReference>
<keyword evidence="3" id="KW-0677">Repeat</keyword>
<evidence type="ECO:0000313" key="9">
    <source>
        <dbReference type="Proteomes" id="UP000264120"/>
    </source>
</evidence>
<dbReference type="OrthoDB" id="9758578at2"/>
<feature type="domain" description="Squalene cyclase N-terminal" evidence="7">
    <location>
        <begin position="47"/>
        <end position="334"/>
    </location>
</feature>
<keyword evidence="9" id="KW-1185">Reference proteome</keyword>
<evidence type="ECO:0000256" key="4">
    <source>
        <dbReference type="ARBA" id="ARBA00023235"/>
    </source>
</evidence>
<evidence type="ECO:0000259" key="7">
    <source>
        <dbReference type="Pfam" id="PF13249"/>
    </source>
</evidence>
<reference evidence="8 9" key="1">
    <citation type="submission" date="2017-08" db="EMBL/GenBank/DDBJ databases">
        <title>Complete genome sequence of Gluconacetobacter saccharivorans CV1 isolated from Fermented Vinegar.</title>
        <authorList>
            <person name="Kim S.-Y."/>
        </authorList>
    </citation>
    <scope>NUCLEOTIDE SEQUENCE [LARGE SCALE GENOMIC DNA]</scope>
    <source>
        <strain evidence="8 9">CV1</strain>
    </source>
</reference>
<evidence type="ECO:0000259" key="6">
    <source>
        <dbReference type="Pfam" id="PF13243"/>
    </source>
</evidence>
<dbReference type="InterPro" id="IPR008930">
    <property type="entry name" value="Terpenoid_cyclase/PrenylTrfase"/>
</dbReference>
<comment type="similarity">
    <text evidence="2">Belongs to the terpene cyclase/mutase family.</text>
</comment>
<sequence>MAKRTETITAPRKKTPASTRSRAAGPARTPRPATDAPLDRDELDQAVTRAHGALGRRQADDGHWVFDLEADATIPAEYVLLEHYLDRINPELEQRIGVYLRRIQGDHGGWPLYQDGKFDLSASVKAYFALKALGDSVNAPHMVRARQAILDHGGAERTNVFTRIQLALFGEVPWEAAPAMPVEIMLLPRTALFSVWNMSYWSRTVIAPLLVLAALRPIAINPRDIHVQELFVTPPRKVRDWIRGPYRSVWGRVFKYVDVVLRPVERMIPEKTRRKAIRAAVDFIEPRLNGEDGLGAIYPAMANTVMMFRALGIPDSDPRAKTAWDAVQRLLVNQGDETYCQPCVSPIWDTGLAGHAMIEAASGPNGIAPEKTKEKLAAASKWLRERQILDVKGDWAVNCPDLRPGGWAFQYANDYYPDVDDTAVVGMLLHREGDPANTEAIERAREWIIGMQSTNGGWGAFDIDNNLDLLNHIPFADHGALLDPPTADVTARCISFLAQLGHPEDQPVIDRGIAYLRDEQEKDGSWFGRWGTNYIYGTWSVLCALNAAQIAHDDPMIIRATDWLRSHQRADGGWGEDCASYEGAAPGEYKESLPSQTAWAVLGMMAAGLRDDPAVSRGIAFLGRTQGEDGEWAEEPYNAVGFPKVFYLRYHGYRQFFPLMALSRYRNLEVSNSGRVGYGF</sequence>
<name>A0A347WAQ8_9PROT</name>
<dbReference type="Gene3D" id="1.50.10.20">
    <property type="match status" value="2"/>
</dbReference>
<feature type="region of interest" description="Disordered" evidence="5">
    <location>
        <begin position="1"/>
        <end position="40"/>
    </location>
</feature>
<gene>
    <name evidence="8" type="primary">shc</name>
    <name evidence="8" type="ORF">CD178_01159</name>
</gene>
<evidence type="ECO:0000313" key="8">
    <source>
        <dbReference type="EMBL" id="AXY21951.1"/>
    </source>
</evidence>
<organism evidence="8 9">
    <name type="scientific">Komagataeibacter saccharivorans</name>
    <dbReference type="NCBI Taxonomy" id="265959"/>
    <lineage>
        <taxon>Bacteria</taxon>
        <taxon>Pseudomonadati</taxon>
        <taxon>Pseudomonadota</taxon>
        <taxon>Alphaproteobacteria</taxon>
        <taxon>Acetobacterales</taxon>
        <taxon>Acetobacteraceae</taxon>
        <taxon>Komagataeibacter</taxon>
    </lineage>
</organism>
<dbReference type="Pfam" id="PF13243">
    <property type="entry name" value="SQHop_cyclase_C"/>
    <property type="match status" value="1"/>
</dbReference>
<comment type="pathway">
    <text evidence="1">Secondary metabolite biosynthesis; hopanoid biosynthesis.</text>
</comment>
<keyword evidence="8" id="KW-0456">Lyase</keyword>
<dbReference type="NCBIfam" id="TIGR01787">
    <property type="entry name" value="squalene_cyclas"/>
    <property type="match status" value="1"/>
</dbReference>
<proteinExistence type="inferred from homology"/>
<dbReference type="PANTHER" id="PTHR11764">
    <property type="entry name" value="TERPENE CYCLASE/MUTASE FAMILY MEMBER"/>
    <property type="match status" value="1"/>
</dbReference>
<dbReference type="Pfam" id="PF13249">
    <property type="entry name" value="SQHop_cyclase_N"/>
    <property type="match status" value="1"/>
</dbReference>
<dbReference type="RefSeq" id="WP_102324918.1">
    <property type="nucleotide sequence ID" value="NZ_CALCQY010000027.1"/>
</dbReference>